<dbReference type="Proteomes" id="UP001501371">
    <property type="component" value="Unassembled WGS sequence"/>
</dbReference>
<reference evidence="2 3" key="1">
    <citation type="journal article" date="2019" name="Int. J. Syst. Evol. Microbiol.">
        <title>The Global Catalogue of Microorganisms (GCM) 10K type strain sequencing project: providing services to taxonomists for standard genome sequencing and annotation.</title>
        <authorList>
            <consortium name="The Broad Institute Genomics Platform"/>
            <consortium name="The Broad Institute Genome Sequencing Center for Infectious Disease"/>
            <person name="Wu L."/>
            <person name="Ma J."/>
        </authorList>
    </citation>
    <scope>NUCLEOTIDE SEQUENCE [LARGE SCALE GENOMIC DNA]</scope>
    <source>
        <strain evidence="2 3">JCM 12696</strain>
    </source>
</reference>
<accession>A0ABN1UZ55</accession>
<feature type="compositionally biased region" description="Polar residues" evidence="1">
    <location>
        <begin position="285"/>
        <end position="301"/>
    </location>
</feature>
<organism evidence="2 3">
    <name type="scientific">Streptomyces hebeiensis</name>
    <dbReference type="NCBI Taxonomy" id="229486"/>
    <lineage>
        <taxon>Bacteria</taxon>
        <taxon>Bacillati</taxon>
        <taxon>Actinomycetota</taxon>
        <taxon>Actinomycetes</taxon>
        <taxon>Kitasatosporales</taxon>
        <taxon>Streptomycetaceae</taxon>
        <taxon>Streptomyces</taxon>
    </lineage>
</organism>
<feature type="compositionally biased region" description="Low complexity" evidence="1">
    <location>
        <begin position="252"/>
        <end position="261"/>
    </location>
</feature>
<sequence length="483" mass="50377">MVMTEGDMEAGTALLLAAAPAGKGCLIDAASALPPLAAVAPSALTGTAAATVIELADPAAPQTVLTRIRAAAATNGPLSLYITGQLHLDHKQRLMHLALARTTPKTLRYTGLPWHWLTSELKLRRPGTTTVVVDLVADADAWQLLGVEGLAVGYGTRLYGRVQPPPRRTVAAPAYVTAWAAIWRSGARPSLAHLHEQAAARAAVEGAVFLAVDASPPAVVPGYGAGAGHGAAPGFHEPAPAPYPGPAPHTGESAPAAGAEAFRAEDHERESPVPSPVPPAPMTGTPRSGASRTVTPRTGTPQDGAPVAGARTTEAPADEQPGHEPRPYEQPPHEPPAHEPGPDDPHPAILAAARAGRYTEAASIVALWESEAIRLHGPGSTEAVHWLEVRADLARLARDPARSCAWWMAAAEARLAAGQRPEDEDVVAAVDRAHHQWEQLREPTAAGSLAPALTELRRQVPGHREGALLAVQRRAESLRGDTA</sequence>
<comment type="caution">
    <text evidence="2">The sequence shown here is derived from an EMBL/GenBank/DDBJ whole genome shotgun (WGS) entry which is preliminary data.</text>
</comment>
<name>A0ABN1UZ55_9ACTN</name>
<dbReference type="EMBL" id="BAAAKV010000044">
    <property type="protein sequence ID" value="GAA1183592.1"/>
    <property type="molecule type" value="Genomic_DNA"/>
</dbReference>
<gene>
    <name evidence="2" type="ORF">GCM10009654_46240</name>
</gene>
<feature type="compositionally biased region" description="Basic and acidic residues" evidence="1">
    <location>
        <begin position="262"/>
        <end position="271"/>
    </location>
</feature>
<feature type="region of interest" description="Disordered" evidence="1">
    <location>
        <begin position="231"/>
        <end position="348"/>
    </location>
</feature>
<evidence type="ECO:0000313" key="2">
    <source>
        <dbReference type="EMBL" id="GAA1183592.1"/>
    </source>
</evidence>
<evidence type="ECO:0000256" key="1">
    <source>
        <dbReference type="SAM" id="MobiDB-lite"/>
    </source>
</evidence>
<protein>
    <submittedName>
        <fullName evidence="2">Uncharacterized protein</fullName>
    </submittedName>
</protein>
<evidence type="ECO:0000313" key="3">
    <source>
        <dbReference type="Proteomes" id="UP001501371"/>
    </source>
</evidence>
<keyword evidence="3" id="KW-1185">Reference proteome</keyword>
<proteinExistence type="predicted"/>
<feature type="compositionally biased region" description="Basic and acidic residues" evidence="1">
    <location>
        <begin position="320"/>
        <end position="346"/>
    </location>
</feature>